<dbReference type="PANTHER" id="PTHR22648">
    <property type="entry name" value="TRANSCRIPTION TERMINATION FACTOR NUSA"/>
    <property type="match status" value="1"/>
</dbReference>
<dbReference type="InterPro" id="IPR009019">
    <property type="entry name" value="KH_sf_prok-type"/>
</dbReference>
<feature type="domain" description="NusA-like second KH" evidence="10">
    <location>
        <begin position="284"/>
        <end position="347"/>
    </location>
</feature>
<comment type="subunit">
    <text evidence="7">Monomer. Binds directly to the core enzyme of the DNA-dependent RNA polymerase and to nascent RNA.</text>
</comment>
<accession>A0A1D9PAC2</accession>
<evidence type="ECO:0000313" key="12">
    <source>
        <dbReference type="Proteomes" id="UP000178198"/>
    </source>
</evidence>
<dbReference type="Gene3D" id="3.30.300.20">
    <property type="match status" value="2"/>
</dbReference>
<evidence type="ECO:0000259" key="9">
    <source>
        <dbReference type="Pfam" id="PF13184"/>
    </source>
</evidence>
<proteinExistence type="inferred from homology"/>
<dbReference type="KEGG" id="fcm:BIW12_08450"/>
<dbReference type="InterPro" id="IPR012340">
    <property type="entry name" value="NA-bd_OB-fold"/>
</dbReference>
<name>A0A1D9PAC2_9FLAO</name>
<dbReference type="GO" id="GO:0003723">
    <property type="term" value="F:RNA binding"/>
    <property type="evidence" value="ECO:0007669"/>
    <property type="project" value="UniProtKB-UniRule"/>
</dbReference>
<reference evidence="11 12" key="1">
    <citation type="submission" date="2016-10" db="EMBL/GenBank/DDBJ databases">
        <title>Complete Genome Sequence of Flavobacterium sp. PK15.</title>
        <authorList>
            <person name="Ekwe A."/>
            <person name="Kim S.B."/>
        </authorList>
    </citation>
    <scope>NUCLEOTIDE SEQUENCE [LARGE SCALE GENOMIC DNA]</scope>
    <source>
        <strain evidence="11 12">PK15</strain>
    </source>
</reference>
<evidence type="ECO:0000259" key="10">
    <source>
        <dbReference type="Pfam" id="PF26594"/>
    </source>
</evidence>
<dbReference type="CDD" id="cd04455">
    <property type="entry name" value="S1_NusA"/>
    <property type="match status" value="1"/>
</dbReference>
<dbReference type="FunFam" id="3.30.300.20:FF:000002">
    <property type="entry name" value="Transcription termination/antitermination protein NusA"/>
    <property type="match status" value="1"/>
</dbReference>
<dbReference type="Pfam" id="PF26594">
    <property type="entry name" value="KH_NusA_2nd"/>
    <property type="match status" value="1"/>
</dbReference>
<feature type="domain" description="Transcription factor NusA N-terminal" evidence="8">
    <location>
        <begin position="6"/>
        <end position="125"/>
    </location>
</feature>
<dbReference type="HAMAP" id="MF_00945_B">
    <property type="entry name" value="NusA_B"/>
    <property type="match status" value="1"/>
</dbReference>
<evidence type="ECO:0000259" key="8">
    <source>
        <dbReference type="Pfam" id="PF08529"/>
    </source>
</evidence>
<keyword evidence="6 7" id="KW-0804">Transcription</keyword>
<dbReference type="GO" id="GO:0006353">
    <property type="term" value="P:DNA-templated transcription termination"/>
    <property type="evidence" value="ECO:0007669"/>
    <property type="project" value="UniProtKB-UniRule"/>
</dbReference>
<feature type="domain" description="Transcription factor NusA first KH" evidence="9">
    <location>
        <begin position="202"/>
        <end position="279"/>
    </location>
</feature>
<dbReference type="Gene3D" id="3.30.1480.10">
    <property type="entry name" value="NusA, N-terminal domain"/>
    <property type="match status" value="1"/>
</dbReference>
<dbReference type="SUPFAM" id="SSF54814">
    <property type="entry name" value="Prokaryotic type KH domain (KH-domain type II)"/>
    <property type="match status" value="2"/>
</dbReference>
<comment type="function">
    <text evidence="7">Participates in both transcription termination and antitermination.</text>
</comment>
<evidence type="ECO:0000256" key="2">
    <source>
        <dbReference type="ARBA" id="ARBA00022490"/>
    </source>
</evidence>
<dbReference type="GO" id="GO:0031564">
    <property type="term" value="P:transcription antitermination"/>
    <property type="evidence" value="ECO:0007669"/>
    <property type="project" value="UniProtKB-UniRule"/>
</dbReference>
<dbReference type="EMBL" id="CP017774">
    <property type="protein sequence ID" value="AOZ99472.1"/>
    <property type="molecule type" value="Genomic_DNA"/>
</dbReference>
<dbReference type="InterPro" id="IPR058582">
    <property type="entry name" value="KH_NusA_2nd"/>
</dbReference>
<dbReference type="OrthoDB" id="9807233at2"/>
<evidence type="ECO:0000256" key="1">
    <source>
        <dbReference type="ARBA" id="ARBA00022472"/>
    </source>
</evidence>
<dbReference type="InterPro" id="IPR036555">
    <property type="entry name" value="NusA_N_sf"/>
</dbReference>
<keyword evidence="5 7" id="KW-0805">Transcription regulation</keyword>
<keyword evidence="3 7" id="KW-0889">Transcription antitermination</keyword>
<dbReference type="CDD" id="cd22529">
    <property type="entry name" value="KH-II_NusA_rpt2"/>
    <property type="match status" value="1"/>
</dbReference>
<dbReference type="InterPro" id="IPR015946">
    <property type="entry name" value="KH_dom-like_a/b"/>
</dbReference>
<protein>
    <recommendedName>
        <fullName evidence="7">Transcription termination/antitermination protein NusA</fullName>
    </recommendedName>
</protein>
<dbReference type="RefSeq" id="WP_071184721.1">
    <property type="nucleotide sequence ID" value="NZ_CP017774.1"/>
</dbReference>
<dbReference type="Proteomes" id="UP000178198">
    <property type="component" value="Chromosome"/>
</dbReference>
<evidence type="ECO:0000256" key="5">
    <source>
        <dbReference type="ARBA" id="ARBA00023015"/>
    </source>
</evidence>
<dbReference type="SUPFAM" id="SSF50249">
    <property type="entry name" value="Nucleic acid-binding proteins"/>
    <property type="match status" value="1"/>
</dbReference>
<dbReference type="GO" id="GO:0005829">
    <property type="term" value="C:cytosol"/>
    <property type="evidence" value="ECO:0007669"/>
    <property type="project" value="TreeGrafter"/>
</dbReference>
<dbReference type="InterPro" id="IPR013735">
    <property type="entry name" value="TF_NusA_N"/>
</dbReference>
<evidence type="ECO:0000313" key="11">
    <source>
        <dbReference type="EMBL" id="AOZ99472.1"/>
    </source>
</evidence>
<dbReference type="PANTHER" id="PTHR22648:SF0">
    <property type="entry name" value="TRANSCRIPTION TERMINATION_ANTITERMINATION PROTEIN NUSA"/>
    <property type="match status" value="1"/>
</dbReference>
<dbReference type="CDD" id="cd02134">
    <property type="entry name" value="KH-II_NusA_rpt1"/>
    <property type="match status" value="1"/>
</dbReference>
<dbReference type="STRING" id="1306519.BIW12_08450"/>
<keyword evidence="12" id="KW-1185">Reference proteome</keyword>
<dbReference type="SUPFAM" id="SSF69705">
    <property type="entry name" value="Transcription factor NusA, N-terminal domain"/>
    <property type="match status" value="1"/>
</dbReference>
<gene>
    <name evidence="7" type="primary">nusA</name>
    <name evidence="11" type="ORF">BIW12_08450</name>
</gene>
<dbReference type="InterPro" id="IPR025249">
    <property type="entry name" value="TF_NusA_KH_1st"/>
</dbReference>
<dbReference type="InterPro" id="IPR030842">
    <property type="entry name" value="TF_NusA_bacterial"/>
</dbReference>
<dbReference type="InterPro" id="IPR010213">
    <property type="entry name" value="TF_NusA"/>
</dbReference>
<organism evidence="11 12">
    <name type="scientific">Flavobacterium commune</name>
    <dbReference type="NCBI Taxonomy" id="1306519"/>
    <lineage>
        <taxon>Bacteria</taxon>
        <taxon>Pseudomonadati</taxon>
        <taxon>Bacteroidota</taxon>
        <taxon>Flavobacteriia</taxon>
        <taxon>Flavobacteriales</taxon>
        <taxon>Flavobacteriaceae</taxon>
        <taxon>Flavobacterium</taxon>
    </lineage>
</organism>
<comment type="similarity">
    <text evidence="7">Belongs to the NusA family.</text>
</comment>
<dbReference type="GO" id="GO:0003700">
    <property type="term" value="F:DNA-binding transcription factor activity"/>
    <property type="evidence" value="ECO:0007669"/>
    <property type="project" value="InterPro"/>
</dbReference>
<sequence length="417" mass="47583">MENLALIDSFSEFKDDKLIDRVTLMAILEDVFRNALKKKYGSDDNFDIIINPDKGDMEIWRRRVIVADEDLDFENEEITLTEARKIEADFEIGEEVSEEVKLIDLGRRAILALRQNLISKIHEHDNTNLYKQFKDLIGDIYTAEVHHVRPRVVILVDDEGNEIVLPKEKQIPSDFFRKGDNVRGIIESVELKGNKPQIIMSRTSEKFLEKLFEQEIPEVFDGLIMIKKVVRIPGEKAKVAVDSYDDRIDPVGACVGMKGSRIHGIVRELGNENIDVINYTNNIQLFITRALSPAKVSSIKINEEAKRAEVFLKLEEVSKAIGRGGHNIKLAGLLTGYELDVIREGDVEGTTADEDDVELTEFSDEIDEWIIEEFAKIGLDTAKSILKHDVEDLVRRTDLEEETILDVMKILKEEFDS</sequence>
<keyword evidence="2 7" id="KW-0963">Cytoplasm</keyword>
<evidence type="ECO:0000256" key="6">
    <source>
        <dbReference type="ARBA" id="ARBA00023163"/>
    </source>
</evidence>
<dbReference type="Pfam" id="PF13184">
    <property type="entry name" value="KH_NusA_1st"/>
    <property type="match status" value="1"/>
</dbReference>
<dbReference type="Pfam" id="PF08529">
    <property type="entry name" value="NusA_N"/>
    <property type="match status" value="1"/>
</dbReference>
<dbReference type="NCBIfam" id="TIGR01953">
    <property type="entry name" value="NusA"/>
    <property type="match status" value="1"/>
</dbReference>
<evidence type="ECO:0000256" key="7">
    <source>
        <dbReference type="HAMAP-Rule" id="MF_00945"/>
    </source>
</evidence>
<keyword evidence="4 7" id="KW-0694">RNA-binding</keyword>
<dbReference type="Gene3D" id="2.40.50.140">
    <property type="entry name" value="Nucleic acid-binding proteins"/>
    <property type="match status" value="1"/>
</dbReference>
<dbReference type="AlphaFoldDB" id="A0A1D9PAC2"/>
<evidence type="ECO:0000256" key="3">
    <source>
        <dbReference type="ARBA" id="ARBA00022814"/>
    </source>
</evidence>
<evidence type="ECO:0000256" key="4">
    <source>
        <dbReference type="ARBA" id="ARBA00022884"/>
    </source>
</evidence>
<keyword evidence="1 7" id="KW-0806">Transcription termination</keyword>
<comment type="subcellular location">
    <subcellularLocation>
        <location evidence="7">Cytoplasm</location>
    </subcellularLocation>
</comment>